<dbReference type="AlphaFoldDB" id="A0A679GKB1"/>
<sequence>MDLERIRRKRQKNVQEQALLRREGLQLTAEYYRKQPDKVPRVLLQHPQAQGIDWSRTIVVDLHIEQYGGHGVSGLLLTQDCRFIEFDLDTNEDCSELDAEGRNHWHDVTEQTSTSRQHRGTGVSDGAWALEIQRQLNGEASDDA</sequence>
<reference evidence="1 2" key="1">
    <citation type="journal article" date="2020" name="Microbiol. Resour. Announc.">
        <title>Complete genome sequence of Pseudomonas otitidis strain MrB4, isolated from Lake Biwa in Japan.</title>
        <authorList>
            <person name="Miyazaki K."/>
            <person name="Hase E."/>
            <person name="Maruya T."/>
        </authorList>
    </citation>
    <scope>NUCLEOTIDE SEQUENCE [LARGE SCALE GENOMIC DNA]</scope>
    <source>
        <strain evidence="1 2">MrB4</strain>
    </source>
</reference>
<accession>A0A679GKB1</accession>
<gene>
    <name evidence="1" type="ORF">PtoMrB4_17970</name>
</gene>
<name>A0A679GKB1_9GAMM</name>
<evidence type="ECO:0000313" key="1">
    <source>
        <dbReference type="EMBL" id="BCA27820.1"/>
    </source>
</evidence>
<protein>
    <submittedName>
        <fullName evidence="1">Uncharacterized protein</fullName>
    </submittedName>
</protein>
<dbReference type="KEGG" id="poj:PtoMrB4_17970"/>
<dbReference type="GeneID" id="57397012"/>
<proteinExistence type="predicted"/>
<evidence type="ECO:0000313" key="2">
    <source>
        <dbReference type="Proteomes" id="UP000501237"/>
    </source>
</evidence>
<organism evidence="1 2">
    <name type="scientific">Metapseudomonas otitidis</name>
    <dbReference type="NCBI Taxonomy" id="319939"/>
    <lineage>
        <taxon>Bacteria</taxon>
        <taxon>Pseudomonadati</taxon>
        <taxon>Pseudomonadota</taxon>
        <taxon>Gammaproteobacteria</taxon>
        <taxon>Pseudomonadales</taxon>
        <taxon>Pseudomonadaceae</taxon>
        <taxon>Metapseudomonas</taxon>
    </lineage>
</organism>
<dbReference type="EMBL" id="AP022642">
    <property type="protein sequence ID" value="BCA27820.1"/>
    <property type="molecule type" value="Genomic_DNA"/>
</dbReference>
<dbReference type="Proteomes" id="UP000501237">
    <property type="component" value="Chromosome"/>
</dbReference>
<dbReference type="RefSeq" id="WP_172433056.1">
    <property type="nucleotide sequence ID" value="NZ_AP022642.1"/>
</dbReference>